<accession>A0AAE0I6A7</accession>
<organism evidence="3 4">
    <name type="scientific">Apodospora peruviana</name>
    <dbReference type="NCBI Taxonomy" id="516989"/>
    <lineage>
        <taxon>Eukaryota</taxon>
        <taxon>Fungi</taxon>
        <taxon>Dikarya</taxon>
        <taxon>Ascomycota</taxon>
        <taxon>Pezizomycotina</taxon>
        <taxon>Sordariomycetes</taxon>
        <taxon>Sordariomycetidae</taxon>
        <taxon>Sordariales</taxon>
        <taxon>Lasiosphaeriaceae</taxon>
        <taxon>Apodospora</taxon>
    </lineage>
</organism>
<proteinExistence type="predicted"/>
<evidence type="ECO:0000256" key="1">
    <source>
        <dbReference type="SAM" id="MobiDB-lite"/>
    </source>
</evidence>
<dbReference type="AlphaFoldDB" id="A0AAE0I6A7"/>
<feature type="transmembrane region" description="Helical" evidence="2">
    <location>
        <begin position="25"/>
        <end position="44"/>
    </location>
</feature>
<dbReference type="EMBL" id="JAUEDM010000004">
    <property type="protein sequence ID" value="KAK3319328.1"/>
    <property type="molecule type" value="Genomic_DNA"/>
</dbReference>
<name>A0AAE0I6A7_9PEZI</name>
<keyword evidence="2" id="KW-0472">Membrane</keyword>
<keyword evidence="2" id="KW-1133">Transmembrane helix</keyword>
<feature type="region of interest" description="Disordered" evidence="1">
    <location>
        <begin position="1"/>
        <end position="20"/>
    </location>
</feature>
<comment type="caution">
    <text evidence="3">The sequence shown here is derived from an EMBL/GenBank/DDBJ whole genome shotgun (WGS) entry which is preliminary data.</text>
</comment>
<gene>
    <name evidence="3" type="ORF">B0H66DRAFT_266702</name>
</gene>
<protein>
    <submittedName>
        <fullName evidence="3">Uncharacterized protein</fullName>
    </submittedName>
</protein>
<dbReference type="Proteomes" id="UP001283341">
    <property type="component" value="Unassembled WGS sequence"/>
</dbReference>
<evidence type="ECO:0000313" key="4">
    <source>
        <dbReference type="Proteomes" id="UP001283341"/>
    </source>
</evidence>
<feature type="transmembrane region" description="Helical" evidence="2">
    <location>
        <begin position="56"/>
        <end position="75"/>
    </location>
</feature>
<evidence type="ECO:0000313" key="3">
    <source>
        <dbReference type="EMBL" id="KAK3319328.1"/>
    </source>
</evidence>
<reference evidence="3" key="2">
    <citation type="submission" date="2023-06" db="EMBL/GenBank/DDBJ databases">
        <authorList>
            <consortium name="Lawrence Berkeley National Laboratory"/>
            <person name="Haridas S."/>
            <person name="Hensen N."/>
            <person name="Bonometti L."/>
            <person name="Westerberg I."/>
            <person name="Brannstrom I.O."/>
            <person name="Guillou S."/>
            <person name="Cros-Aarteil S."/>
            <person name="Calhoun S."/>
            <person name="Kuo A."/>
            <person name="Mondo S."/>
            <person name="Pangilinan J."/>
            <person name="Riley R."/>
            <person name="Labutti K."/>
            <person name="Andreopoulos B."/>
            <person name="Lipzen A."/>
            <person name="Chen C."/>
            <person name="Yanf M."/>
            <person name="Daum C."/>
            <person name="Ng V."/>
            <person name="Clum A."/>
            <person name="Steindorff A."/>
            <person name="Ohm R."/>
            <person name="Martin F."/>
            <person name="Silar P."/>
            <person name="Natvig D."/>
            <person name="Lalanne C."/>
            <person name="Gautier V."/>
            <person name="Ament-Velasquez S.L."/>
            <person name="Kruys A."/>
            <person name="Hutchinson M.I."/>
            <person name="Powell A.J."/>
            <person name="Barry K."/>
            <person name="Miller A.N."/>
            <person name="Grigoriev I.V."/>
            <person name="Debuchy R."/>
            <person name="Gladieux P."/>
            <person name="Thoren M.H."/>
            <person name="Johannesson H."/>
        </authorList>
    </citation>
    <scope>NUCLEOTIDE SEQUENCE</scope>
    <source>
        <strain evidence="3">CBS 118394</strain>
    </source>
</reference>
<reference evidence="3" key="1">
    <citation type="journal article" date="2023" name="Mol. Phylogenet. Evol.">
        <title>Genome-scale phylogeny and comparative genomics of the fungal order Sordariales.</title>
        <authorList>
            <person name="Hensen N."/>
            <person name="Bonometti L."/>
            <person name="Westerberg I."/>
            <person name="Brannstrom I.O."/>
            <person name="Guillou S."/>
            <person name="Cros-Aarteil S."/>
            <person name="Calhoun S."/>
            <person name="Haridas S."/>
            <person name="Kuo A."/>
            <person name="Mondo S."/>
            <person name="Pangilinan J."/>
            <person name="Riley R."/>
            <person name="LaButti K."/>
            <person name="Andreopoulos B."/>
            <person name="Lipzen A."/>
            <person name="Chen C."/>
            <person name="Yan M."/>
            <person name="Daum C."/>
            <person name="Ng V."/>
            <person name="Clum A."/>
            <person name="Steindorff A."/>
            <person name="Ohm R.A."/>
            <person name="Martin F."/>
            <person name="Silar P."/>
            <person name="Natvig D.O."/>
            <person name="Lalanne C."/>
            <person name="Gautier V."/>
            <person name="Ament-Velasquez S.L."/>
            <person name="Kruys A."/>
            <person name="Hutchinson M.I."/>
            <person name="Powell A.J."/>
            <person name="Barry K."/>
            <person name="Miller A.N."/>
            <person name="Grigoriev I.V."/>
            <person name="Debuchy R."/>
            <person name="Gladieux P."/>
            <person name="Hiltunen Thoren M."/>
            <person name="Johannesson H."/>
        </authorList>
    </citation>
    <scope>NUCLEOTIDE SEQUENCE</scope>
    <source>
        <strain evidence="3">CBS 118394</strain>
    </source>
</reference>
<keyword evidence="2" id="KW-0812">Transmembrane</keyword>
<sequence length="249" mass="27635">MCSERKASSCNPPTYPRRRRRSPSGVWLVVLAPACLCMSLFQGFGWDVSHSSNASVVSVVLGWVVNLMQACLILARRVKCYIIACAGYPVSAASLSCTSRHREPGNLVMRPPEWAREADRRLWGGGRGMEAAPWSLSNFSPAIGHESLMDQPSRDRHFETVTYLSHFPYYVLFRRIAALLRVAIKVYISPCPLLLPGETNGFLTAWLSLDCMKQAASRRACQQPSPEFQSPVPQHHGPSGGYHQAVADF</sequence>
<evidence type="ECO:0000256" key="2">
    <source>
        <dbReference type="SAM" id="Phobius"/>
    </source>
</evidence>
<keyword evidence="4" id="KW-1185">Reference proteome</keyword>